<dbReference type="Pfam" id="PF25766">
    <property type="entry name" value="TPR_RPAP1"/>
    <property type="match status" value="1"/>
</dbReference>
<proteinExistence type="inferred from homology"/>
<keyword evidence="9" id="KW-0479">Metal-binding</keyword>
<gene>
    <name evidence="20" type="ORF">P691DRAFT_788998</name>
</gene>
<keyword evidence="12" id="KW-0460">Magnesium</keyword>
<dbReference type="InterPro" id="IPR013930">
    <property type="entry name" value="RPAP1_N"/>
</dbReference>
<dbReference type="PANTHER" id="PTHR11130:SF0">
    <property type="entry name" value="GLUTATHIONE SYNTHETASE"/>
    <property type="match status" value="1"/>
</dbReference>
<dbReference type="Pfam" id="PF08621">
    <property type="entry name" value="RPAP1_N"/>
    <property type="match status" value="1"/>
</dbReference>
<dbReference type="InterPro" id="IPR005615">
    <property type="entry name" value="Glutathione_synthase"/>
</dbReference>
<comment type="caution">
    <text evidence="20">The sequence shown here is derived from an EMBL/GenBank/DDBJ whole genome shotgun (WGS) entry which is preliminary data.</text>
</comment>
<evidence type="ECO:0000259" key="17">
    <source>
        <dbReference type="Pfam" id="PF08620"/>
    </source>
</evidence>
<dbReference type="InterPro" id="IPR014049">
    <property type="entry name" value="Glutathione_synthase_N_euk"/>
</dbReference>
<evidence type="ECO:0000256" key="1">
    <source>
        <dbReference type="ARBA" id="ARBA00001946"/>
    </source>
</evidence>
<keyword evidence="11" id="KW-0067">ATP-binding</keyword>
<evidence type="ECO:0000256" key="3">
    <source>
        <dbReference type="ARBA" id="ARBA00004965"/>
    </source>
</evidence>
<evidence type="ECO:0000256" key="11">
    <source>
        <dbReference type="ARBA" id="ARBA00022840"/>
    </source>
</evidence>
<keyword evidence="7" id="KW-0436">Ligase</keyword>
<dbReference type="GO" id="GO:0005829">
    <property type="term" value="C:cytosol"/>
    <property type="evidence" value="ECO:0007669"/>
    <property type="project" value="TreeGrafter"/>
</dbReference>
<dbReference type="InterPro" id="IPR013929">
    <property type="entry name" value="RPAP1_C"/>
</dbReference>
<reference evidence="20" key="1">
    <citation type="submission" date="2020-11" db="EMBL/GenBank/DDBJ databases">
        <authorList>
            <consortium name="DOE Joint Genome Institute"/>
            <person name="Ahrendt S."/>
            <person name="Riley R."/>
            <person name="Andreopoulos W."/>
            <person name="Labutti K."/>
            <person name="Pangilinan J."/>
            <person name="Ruiz-Duenas F.J."/>
            <person name="Barrasa J.M."/>
            <person name="Sanchez-Garcia M."/>
            <person name="Camarero S."/>
            <person name="Miyauchi S."/>
            <person name="Serrano A."/>
            <person name="Linde D."/>
            <person name="Babiker R."/>
            <person name="Drula E."/>
            <person name="Ayuso-Fernandez I."/>
            <person name="Pacheco R."/>
            <person name="Padilla G."/>
            <person name="Ferreira P."/>
            <person name="Barriuso J."/>
            <person name="Kellner H."/>
            <person name="Castanera R."/>
            <person name="Alfaro M."/>
            <person name="Ramirez L."/>
            <person name="Pisabarro A.G."/>
            <person name="Kuo A."/>
            <person name="Tritt A."/>
            <person name="Lipzen A."/>
            <person name="He G."/>
            <person name="Yan M."/>
            <person name="Ng V."/>
            <person name="Cullen D."/>
            <person name="Martin F."/>
            <person name="Rosso M.-N."/>
            <person name="Henrissat B."/>
            <person name="Hibbett D."/>
            <person name="Martinez A.T."/>
            <person name="Grigoriev I.V."/>
        </authorList>
    </citation>
    <scope>NUCLEOTIDE SEQUENCE</scope>
    <source>
        <strain evidence="20">MF-IS2</strain>
    </source>
</reference>
<dbReference type="GO" id="GO:0046872">
    <property type="term" value="F:metal ion binding"/>
    <property type="evidence" value="ECO:0007669"/>
    <property type="project" value="UniProtKB-KW"/>
</dbReference>
<evidence type="ECO:0000256" key="4">
    <source>
        <dbReference type="ARBA" id="ARBA00009953"/>
    </source>
</evidence>
<feature type="compositionally biased region" description="Polar residues" evidence="15">
    <location>
        <begin position="684"/>
        <end position="701"/>
    </location>
</feature>
<dbReference type="Gene3D" id="3.30.470.20">
    <property type="entry name" value="ATP-grasp fold, B domain"/>
    <property type="match status" value="1"/>
</dbReference>
<keyword evidence="13" id="KW-0804">Transcription</keyword>
<evidence type="ECO:0000256" key="2">
    <source>
        <dbReference type="ARBA" id="ARBA00004123"/>
    </source>
</evidence>
<dbReference type="Gene3D" id="3.30.1490.50">
    <property type="match status" value="1"/>
</dbReference>
<dbReference type="Proteomes" id="UP000807342">
    <property type="component" value="Unassembled WGS sequence"/>
</dbReference>
<dbReference type="InterPro" id="IPR057989">
    <property type="entry name" value="TPR_RPAP1/MINIYO-like"/>
</dbReference>
<evidence type="ECO:0000256" key="7">
    <source>
        <dbReference type="ARBA" id="ARBA00022598"/>
    </source>
</evidence>
<comment type="pathway">
    <text evidence="3">Sulfur metabolism; glutathione biosynthesis; glutathione from L-cysteine and L-glutamate: step 2/2.</text>
</comment>
<feature type="region of interest" description="Disordered" evidence="15">
    <location>
        <begin position="588"/>
        <end position="647"/>
    </location>
</feature>
<protein>
    <recommendedName>
        <fullName evidence="6">glutathione synthase</fullName>
        <ecNumber evidence="6">6.3.2.3</ecNumber>
    </recommendedName>
</protein>
<organism evidence="20 21">
    <name type="scientific">Macrolepiota fuliginosa MF-IS2</name>
    <dbReference type="NCBI Taxonomy" id="1400762"/>
    <lineage>
        <taxon>Eukaryota</taxon>
        <taxon>Fungi</taxon>
        <taxon>Dikarya</taxon>
        <taxon>Basidiomycota</taxon>
        <taxon>Agaricomycotina</taxon>
        <taxon>Agaricomycetes</taxon>
        <taxon>Agaricomycetidae</taxon>
        <taxon>Agaricales</taxon>
        <taxon>Agaricineae</taxon>
        <taxon>Agaricaceae</taxon>
        <taxon>Macrolepiota</taxon>
    </lineage>
</organism>
<evidence type="ECO:0000256" key="14">
    <source>
        <dbReference type="ARBA" id="ARBA00023242"/>
    </source>
</evidence>
<feature type="domain" description="RPAP1 N-terminal" evidence="18">
    <location>
        <begin position="548"/>
        <end position="587"/>
    </location>
</feature>
<keyword evidence="21" id="KW-1185">Reference proteome</keyword>
<sequence length="2244" mass="248107">MSSTADLEPPQYTEITRDTPIAAISAEGGTLHATRSLYKSEFRTGLQDENGYAWLVLRVKSRSPSAASIPFFMEGDIISGFVELDSAKTSSAKAVFVEIQAGTTAVGQEEETFLTLKETLWSLEDAKTTGELKRKYSWPFEFVLPKEVEVNDPHGKKGSYQLPPSFSERASPAYLDYRIVVTIKRGMLKVNQKLMTTFGYQSLTVPDSLPTPLRRLAYAEGKPLPNPKQDPEGWNMLPRNKVEGVLFGGKNVEIFYQLSIVRPLQYALGDPIPLHLVLESEDVQALDILSSPAAIRVELVRAMTTGFEATADHPDRRSDNFFRITLSRAYFWNADEPGLGPNRRSLQGEIDLEEKLKPTFTFPRLSIEYTINFVGFEATGWLAKGHSHKDKHLSIEPVKITSRQLAGVVMRSNAPPGYQKPEADYSSENKSKCLETSRYGSALSVFSPFTMSHNGQYLVGSVLERKPSGPAIPPNSVASTSHGFPAVQHRSKSAFARSREEARKSTPITKAVRPQAPPIVIPSRPSVVGGTGAEKPGTDIWRAQTSLENEVCVANMTDEEREAEKREILERFGADVGEVLMRARLAREKKAAKDQRPLSSSDADEVEVLNDLPEVPISDDEPAPRQYERGVSPPPALSHPGSRPASRMDRRLRFAELNPNDVYVYESAPSSPKRKPLALPPATNDGSAVSLGQWNGKTVPSPSQPEMPEPIKADVPKRHEPEEGTAEYIRQRYFPNAPANDPNLAWMQGSSTSDQSSTSLRFDLHGNVIPPSIATRLPIHLGLHHHAEGITAGYTLDDIFLLSRSTVPAQRATMMDVLAHIILNLGKAKKGNFRDLDELVPQAEGMRKRVMAAGAEAMNERGGVGTRAIEVIWAAVVGWEEDTTNLEGVDLQQDSDTAIASLQLDFFLPQIATALSQGDTAPGSLTQLLAILHRLAQQSNKTAESIVQTPKLIASVFQTFLLTPIPPKEDSPLPEPAALQLLITLTSASRANAEALQEPADALLRFITPLPPSSPFSLTLATSLLTLTLHLYTSLASYGLYSNITTTAMEPFLRLNQYIFSPVCASQKLIITWLNLLNAWIVCSVDPHKTTPDHDILWSQVVGWGWKDEVAQFSGGLGDVGTWEVWGAVWRVQAQWLEGSKVNGVKGGEAEREEFVESVRGDFHDGVRSRVVHGVLDVLQRDLGVEEVVTNSGSAALHAGLLSAAIRLWLACLPPHLEGPPPSPPFELPFPRISEVCAKLVVHPLWNNVNSNEVDPRSYVHARQFSELLAAYLALSRRLPSISEELWVAQALSILLRLLPGDEEVASAIAEVLIGLITSDWVGQRHIPSPTIIWEKGGLSVLRPFLSHIIIPNKNSRISPLQITPKSIAISSTSRLPMVSNRRNFGLPLHRDWALSPMNHLLRSAESEVFKHLPAGWDSSEVEVTRATLFLSNLSRDILARFSLEQFMLSKEEAVFGCMRVLMLEHGQPENSTSGEVFRDNVVEKLMNQLLRPYSYGASGKLSIKGHQTSAVNLNLEHVAARFLGGSTPFFQFYTDLVALYDAISFSDTTFAKLLLPPISMHYASDYRKHFWDDFSHILKTIRTPCEQVLSGNLKEYLYPVESDPHLIGAYLRALLKEPLQGFVRLVAVHHIASSIWPDLREGDTSNEVRAEKLIKAVVTQGNNEVVREVASYRQTFPGPTWVPPECFECVGELAEGRLRRQGPGLGGDKSGKSYHSASMSPSLECAQLEELTVYATTYAISHGLLYLPPVLPLPKVPSAAIHAPLALFPSPIPKGLFERAQRLQRIYNVLYSRVALDDEFLDEVMGVENGVGKVDEFIGQLWRGWKTLRDEGIDQSLHLGLFRSDYLLHSPAGQEPLLKQVEFNTISSSFGPLSQRVSELHRYLYRTTGYFSVSSHLRPDKFPANETISGLAAGLAAAHTAYSPSTSTRILVVTQDNERNVFDQRWLEYELLDKFSIRMLRQTLTELGKTAKVDPTTRKLYIEVPTDLEPSGSVEISVVYFRAAYTPTDFPTPTQYTTRFLLERSTAIKCPSLALQLAGGKKIQEVLAQEGILEKFLADTKRYKQVFSKEEIQELRDSFMGMWGLDVGDDLLTPDTQTIQTGKENYGVRKAREEAKSLVLKPQREGGGNNVYKEDIPAFLDKLPPQERQAWIAMQLIVTPANVGNYLIRAGSTSGSSESQMPVKTDVISELGIFGWSLFGKDGVDSSVKEETVGWLVRTKGTESNEGGVATGFSVLDSILLVD</sequence>
<evidence type="ECO:0000256" key="8">
    <source>
        <dbReference type="ARBA" id="ARBA00022684"/>
    </source>
</evidence>
<dbReference type="Pfam" id="PF03199">
    <property type="entry name" value="GSH_synthase"/>
    <property type="match status" value="1"/>
</dbReference>
<dbReference type="Gene3D" id="1.10.1080.10">
    <property type="entry name" value="Glutathione Synthetase, Chain A, domain 3"/>
    <property type="match status" value="1"/>
</dbReference>
<evidence type="ECO:0000256" key="13">
    <source>
        <dbReference type="ARBA" id="ARBA00023163"/>
    </source>
</evidence>
<dbReference type="GO" id="GO:0005524">
    <property type="term" value="F:ATP binding"/>
    <property type="evidence" value="ECO:0007669"/>
    <property type="project" value="UniProtKB-KW"/>
</dbReference>
<dbReference type="Gene3D" id="3.40.50.1760">
    <property type="entry name" value="Glutathione synthase, substrate-binding domain superfamily, eukaryotic"/>
    <property type="match status" value="1"/>
</dbReference>
<keyword evidence="14" id="KW-0539">Nucleus</keyword>
<comment type="similarity">
    <text evidence="4">Belongs to the RPAP1 family.</text>
</comment>
<feature type="domain" description="RPAP1 C-terminal" evidence="17">
    <location>
        <begin position="759"/>
        <end position="825"/>
    </location>
</feature>
<evidence type="ECO:0000259" key="18">
    <source>
        <dbReference type="Pfam" id="PF08621"/>
    </source>
</evidence>
<dbReference type="EMBL" id="MU151102">
    <property type="protein sequence ID" value="KAF9450553.1"/>
    <property type="molecule type" value="Genomic_DNA"/>
</dbReference>
<dbReference type="SUPFAM" id="SSF56059">
    <property type="entry name" value="Glutathione synthetase ATP-binding domain-like"/>
    <property type="match status" value="1"/>
</dbReference>
<evidence type="ECO:0000256" key="12">
    <source>
        <dbReference type="ARBA" id="ARBA00022842"/>
    </source>
</evidence>
<dbReference type="InterPro" id="IPR014709">
    <property type="entry name" value="Glutathione_synthase_C_euk"/>
</dbReference>
<comment type="cofactor">
    <cofactor evidence="1">
        <name>Mg(2+)</name>
        <dbReference type="ChEBI" id="CHEBI:18420"/>
    </cofactor>
</comment>
<evidence type="ECO:0000256" key="6">
    <source>
        <dbReference type="ARBA" id="ARBA00012214"/>
    </source>
</evidence>
<evidence type="ECO:0000313" key="20">
    <source>
        <dbReference type="EMBL" id="KAF9450553.1"/>
    </source>
</evidence>
<dbReference type="GO" id="GO:0043295">
    <property type="term" value="F:glutathione binding"/>
    <property type="evidence" value="ECO:0007669"/>
    <property type="project" value="TreeGrafter"/>
</dbReference>
<dbReference type="PANTHER" id="PTHR11130">
    <property type="entry name" value="GLUTATHIONE SYNTHETASE"/>
    <property type="match status" value="1"/>
</dbReference>
<evidence type="ECO:0000313" key="21">
    <source>
        <dbReference type="Proteomes" id="UP000807342"/>
    </source>
</evidence>
<keyword evidence="8" id="KW-0317">Glutathione biosynthesis</keyword>
<feature type="domain" description="Glutathione synthase substrate-binding" evidence="16">
    <location>
        <begin position="1930"/>
        <end position="2039"/>
    </location>
</feature>
<dbReference type="Pfam" id="PF03917">
    <property type="entry name" value="GSH_synth_ATP"/>
    <property type="match status" value="1"/>
</dbReference>
<dbReference type="InterPro" id="IPR014752">
    <property type="entry name" value="Arrestin-like_C"/>
</dbReference>
<dbReference type="InterPro" id="IPR037013">
    <property type="entry name" value="GSH-S_sub-bd_sf"/>
</dbReference>
<evidence type="ECO:0000259" key="19">
    <source>
        <dbReference type="Pfam" id="PF25766"/>
    </source>
</evidence>
<comment type="subcellular location">
    <subcellularLocation>
        <location evidence="2">Nucleus</location>
    </subcellularLocation>
</comment>
<feature type="region of interest" description="Disordered" evidence="15">
    <location>
        <begin position="664"/>
        <end position="717"/>
    </location>
</feature>
<comment type="similarity">
    <text evidence="5">Belongs to the eukaryotic GSH synthase family.</text>
</comment>
<dbReference type="NCBIfam" id="TIGR01986">
    <property type="entry name" value="glut_syn_euk"/>
    <property type="match status" value="1"/>
</dbReference>
<dbReference type="Pfam" id="PF08620">
    <property type="entry name" value="RPAP1_C"/>
    <property type="match status" value="1"/>
</dbReference>
<dbReference type="InterPro" id="IPR016185">
    <property type="entry name" value="PreATP-grasp_dom_sf"/>
</dbReference>
<dbReference type="InterPro" id="IPR004887">
    <property type="entry name" value="GSH_synth_subst-bd"/>
</dbReference>
<evidence type="ECO:0000256" key="10">
    <source>
        <dbReference type="ARBA" id="ARBA00022741"/>
    </source>
</evidence>
<dbReference type="InterPro" id="IPR014042">
    <property type="entry name" value="Glutathione_synthase_a-hlx"/>
</dbReference>
<name>A0A9P5XGI6_9AGAR</name>
<accession>A0A9P5XGI6</accession>
<evidence type="ECO:0000256" key="5">
    <source>
        <dbReference type="ARBA" id="ARBA00010385"/>
    </source>
</evidence>
<keyword evidence="10" id="KW-0547">Nucleotide-binding</keyword>
<dbReference type="OrthoDB" id="2020073at2759"/>
<dbReference type="EC" id="6.3.2.3" evidence="6"/>
<feature type="domain" description="RPAP1/MINIYO-like TPR repeats" evidence="19">
    <location>
        <begin position="1524"/>
        <end position="1636"/>
    </location>
</feature>
<dbReference type="Gene3D" id="3.30.1490.80">
    <property type="match status" value="1"/>
</dbReference>
<dbReference type="GO" id="GO:0004363">
    <property type="term" value="F:glutathione synthase activity"/>
    <property type="evidence" value="ECO:0007669"/>
    <property type="project" value="UniProtKB-EC"/>
</dbReference>
<dbReference type="SUPFAM" id="SSF52440">
    <property type="entry name" value="PreATP-grasp domain"/>
    <property type="match status" value="1"/>
</dbReference>
<evidence type="ECO:0000259" key="16">
    <source>
        <dbReference type="Pfam" id="PF03199"/>
    </source>
</evidence>
<evidence type="ECO:0000256" key="9">
    <source>
        <dbReference type="ARBA" id="ARBA00022723"/>
    </source>
</evidence>
<dbReference type="Gene3D" id="2.60.40.640">
    <property type="match status" value="1"/>
</dbReference>
<evidence type="ECO:0000256" key="15">
    <source>
        <dbReference type="SAM" id="MobiDB-lite"/>
    </source>
</evidence>